<dbReference type="InterPro" id="IPR008278">
    <property type="entry name" value="4-PPantetheinyl_Trfase_dom"/>
</dbReference>
<evidence type="ECO:0000256" key="2">
    <source>
        <dbReference type="ARBA" id="ARBA00022679"/>
    </source>
</evidence>
<protein>
    <submittedName>
        <fullName evidence="4">4'-phosphopantetheinyl transferase superfamily protein</fullName>
    </submittedName>
</protein>
<dbReference type="Proteomes" id="UP001291653">
    <property type="component" value="Unassembled WGS sequence"/>
</dbReference>
<dbReference type="PANTHER" id="PTHR12215">
    <property type="entry name" value="PHOSPHOPANTETHEINE TRANSFERASE"/>
    <property type="match status" value="1"/>
</dbReference>
<evidence type="ECO:0000259" key="3">
    <source>
        <dbReference type="Pfam" id="PF01648"/>
    </source>
</evidence>
<reference evidence="4 5" key="1">
    <citation type="submission" date="2022-10" db="EMBL/GenBank/DDBJ databases">
        <title>Draft genome sequence of Streptomyces sp. YSPA8.</title>
        <authorList>
            <person name="Moriuchi R."/>
            <person name="Dohra H."/>
            <person name="Yamamura H."/>
            <person name="Kodani S."/>
        </authorList>
    </citation>
    <scope>NUCLEOTIDE SEQUENCE [LARGE SCALE GENOMIC DNA]</scope>
    <source>
        <strain evidence="4 5">YSPA8</strain>
    </source>
</reference>
<dbReference type="RefSeq" id="WP_323448002.1">
    <property type="nucleotide sequence ID" value="NZ_BSBI01000006.1"/>
</dbReference>
<dbReference type="GO" id="GO:0016740">
    <property type="term" value="F:transferase activity"/>
    <property type="evidence" value="ECO:0007669"/>
    <property type="project" value="UniProtKB-KW"/>
</dbReference>
<dbReference type="PANTHER" id="PTHR12215:SF10">
    <property type="entry name" value="L-AMINOADIPATE-SEMIALDEHYDE DEHYDROGENASE-PHOSPHOPANTETHEINYL TRANSFERASE"/>
    <property type="match status" value="1"/>
</dbReference>
<dbReference type="EMBL" id="BSBI01000006">
    <property type="protein sequence ID" value="GLF95960.1"/>
    <property type="molecule type" value="Genomic_DNA"/>
</dbReference>
<dbReference type="InterPro" id="IPR050559">
    <property type="entry name" value="P-Pant_transferase_sf"/>
</dbReference>
<organism evidence="4 5">
    <name type="scientific">Streptomyces yaizuensis</name>
    <dbReference type="NCBI Taxonomy" id="2989713"/>
    <lineage>
        <taxon>Bacteria</taxon>
        <taxon>Bacillati</taxon>
        <taxon>Actinomycetota</taxon>
        <taxon>Actinomycetes</taxon>
        <taxon>Kitasatosporales</taxon>
        <taxon>Streptomycetaceae</taxon>
        <taxon>Streptomyces</taxon>
    </lineage>
</organism>
<keyword evidence="5" id="KW-1185">Reference proteome</keyword>
<evidence type="ECO:0000313" key="4">
    <source>
        <dbReference type="EMBL" id="GLF95960.1"/>
    </source>
</evidence>
<sequence>MATESPSDVRRTAQPVPPPGVERVWFGRVTELAADALAHRQVLDAGERARLDGFLRPVDRDAYAVGHVALRRLLGARLGVEPAEVVMERRPCAHCDKPHGRPVVPGDPVHFSLSHTAGGVLIALAATAVGVDIEGRPSASAVDDIAGQLHPRERAELAGFASEERQWAFARCWTRKEAYLKATGAGLTEDLSLTHVGAGPVPAGVPGWSITDVRTDPGYAAAVAVAVGEPAAAS</sequence>
<proteinExistence type="inferred from homology"/>
<dbReference type="InterPro" id="IPR037143">
    <property type="entry name" value="4-PPantetheinyl_Trfase_dom_sf"/>
</dbReference>
<comment type="similarity">
    <text evidence="1">Belongs to the P-Pant transferase superfamily. Gsp/Sfp/HetI/AcpT family.</text>
</comment>
<feature type="domain" description="4'-phosphopantetheinyl transferase" evidence="3">
    <location>
        <begin position="128"/>
        <end position="193"/>
    </location>
</feature>
<accession>A0ABQ5P0H8</accession>
<dbReference type="Pfam" id="PF01648">
    <property type="entry name" value="ACPS"/>
    <property type="match status" value="1"/>
</dbReference>
<name>A0ABQ5P0H8_9ACTN</name>
<gene>
    <name evidence="4" type="ORF">SYYSPA8_16705</name>
</gene>
<dbReference type="Gene3D" id="3.90.470.20">
    <property type="entry name" value="4'-phosphopantetheinyl transferase domain"/>
    <property type="match status" value="2"/>
</dbReference>
<comment type="caution">
    <text evidence="4">The sequence shown here is derived from an EMBL/GenBank/DDBJ whole genome shotgun (WGS) entry which is preliminary data.</text>
</comment>
<evidence type="ECO:0000313" key="5">
    <source>
        <dbReference type="Proteomes" id="UP001291653"/>
    </source>
</evidence>
<dbReference type="SUPFAM" id="SSF56214">
    <property type="entry name" value="4'-phosphopantetheinyl transferase"/>
    <property type="match status" value="2"/>
</dbReference>
<evidence type="ECO:0000256" key="1">
    <source>
        <dbReference type="ARBA" id="ARBA00010990"/>
    </source>
</evidence>
<keyword evidence="2 4" id="KW-0808">Transferase</keyword>